<sequence length="98" mass="10565">MSSKTRLLPRTLLSILVLSVTALLLSSCATSSSALSDQPVDQVARAHNCQVAKTNLDALLNHQIITRSDASGNEVELTASERKKAVQLNQRMKDSNCS</sequence>
<evidence type="ECO:0000313" key="3">
    <source>
        <dbReference type="Proteomes" id="UP000244906"/>
    </source>
</evidence>
<dbReference type="AlphaFoldDB" id="A0A2V1GZA6"/>
<evidence type="ECO:0000313" key="2">
    <source>
        <dbReference type="EMBL" id="PVZ72401.1"/>
    </source>
</evidence>
<comment type="caution">
    <text evidence="2">The sequence shown here is derived from an EMBL/GenBank/DDBJ whole genome shotgun (WGS) entry which is preliminary data.</text>
</comment>
<evidence type="ECO:0000256" key="1">
    <source>
        <dbReference type="SAM" id="SignalP"/>
    </source>
</evidence>
<evidence type="ECO:0008006" key="4">
    <source>
        <dbReference type="Google" id="ProtNLM"/>
    </source>
</evidence>
<dbReference type="Proteomes" id="UP000244906">
    <property type="component" value="Unassembled WGS sequence"/>
</dbReference>
<keyword evidence="1" id="KW-0732">Signal</keyword>
<accession>A0A2V1GZA6</accession>
<dbReference type="EMBL" id="QDDL01000001">
    <property type="protein sequence ID" value="PVZ72401.1"/>
    <property type="molecule type" value="Genomic_DNA"/>
</dbReference>
<keyword evidence="3" id="KW-1185">Reference proteome</keyword>
<feature type="signal peptide" evidence="1">
    <location>
        <begin position="1"/>
        <end position="36"/>
    </location>
</feature>
<feature type="chain" id="PRO_5015880739" description="Lipoprotein" evidence="1">
    <location>
        <begin position="37"/>
        <end position="98"/>
    </location>
</feature>
<dbReference type="PROSITE" id="PS51257">
    <property type="entry name" value="PROKAR_LIPOPROTEIN"/>
    <property type="match status" value="1"/>
</dbReference>
<organism evidence="2 3">
    <name type="scientific">Pelagibaculum spongiae</name>
    <dbReference type="NCBI Taxonomy" id="2080658"/>
    <lineage>
        <taxon>Bacteria</taxon>
        <taxon>Pseudomonadati</taxon>
        <taxon>Pseudomonadota</taxon>
        <taxon>Gammaproteobacteria</taxon>
        <taxon>Oceanospirillales</taxon>
        <taxon>Pelagibaculum</taxon>
    </lineage>
</organism>
<protein>
    <recommendedName>
        <fullName evidence="4">Lipoprotein</fullName>
    </recommendedName>
</protein>
<name>A0A2V1GZA6_9GAMM</name>
<gene>
    <name evidence="2" type="ORF">DC094_05185</name>
</gene>
<reference evidence="2 3" key="1">
    <citation type="submission" date="2018-04" db="EMBL/GenBank/DDBJ databases">
        <title>Thalassorhabdus spongiae gen. nov., sp. nov., isolated from a marine sponge in South-West Iceland.</title>
        <authorList>
            <person name="Knobloch S."/>
            <person name="Daussin A."/>
            <person name="Johannsson R."/>
            <person name="Marteinsson V.T."/>
        </authorList>
    </citation>
    <scope>NUCLEOTIDE SEQUENCE [LARGE SCALE GENOMIC DNA]</scope>
    <source>
        <strain evidence="2 3">Hp12</strain>
    </source>
</reference>
<proteinExistence type="predicted"/>
<dbReference type="RefSeq" id="WP_116685987.1">
    <property type="nucleotide sequence ID" value="NZ_CAWNYD010000001.1"/>
</dbReference>